<dbReference type="RefSeq" id="XP_067927565.1">
    <property type="nucleotide sequence ID" value="XM_068060454.1"/>
</dbReference>
<evidence type="ECO:0000256" key="1">
    <source>
        <dbReference type="SAM" id="MobiDB-lite"/>
    </source>
</evidence>
<dbReference type="Proteomes" id="UP000221165">
    <property type="component" value="Unassembled WGS sequence"/>
</dbReference>
<protein>
    <submittedName>
        <fullName evidence="2">Uncharacterized protein</fullName>
    </submittedName>
</protein>
<proteinExistence type="predicted"/>
<dbReference type="GeneID" id="94423665"/>
<keyword evidence="3" id="KW-1185">Reference proteome</keyword>
<dbReference type="AlphaFoldDB" id="A0A2C6LEU4"/>
<feature type="compositionally biased region" description="Basic and acidic residues" evidence="1">
    <location>
        <begin position="1"/>
        <end position="17"/>
    </location>
</feature>
<dbReference type="EMBL" id="MIGC01000100">
    <property type="protein sequence ID" value="PHJ25919.1"/>
    <property type="molecule type" value="Genomic_DNA"/>
</dbReference>
<dbReference type="OrthoDB" id="445277at2759"/>
<evidence type="ECO:0000313" key="3">
    <source>
        <dbReference type="Proteomes" id="UP000221165"/>
    </source>
</evidence>
<evidence type="ECO:0000313" key="2">
    <source>
        <dbReference type="EMBL" id="PHJ25919.1"/>
    </source>
</evidence>
<sequence>MAIERFAERSPSPDRLRPPQPWDTRKGQWRSRAGLIQLVSTSLSFHLLMSLHARVLLRASTYRLDQKKSQSLRLNSPDTAGPLKSRESLVKRKTKLSERTIVVPLVAMGEKRTTQTVGIREMKLLEITRVLIVTFLTMRRTRGVRRRKRRGMLEVQAKGRIQEVLPLQEGAAEEVLCTFSDPFA</sequence>
<feature type="region of interest" description="Disordered" evidence="1">
    <location>
        <begin position="1"/>
        <end position="26"/>
    </location>
</feature>
<accession>A0A2C6LEU4</accession>
<reference evidence="2 3" key="1">
    <citation type="journal article" date="2017" name="Int. J. Parasitol.">
        <title>The genome of the protozoan parasite Cystoisospora suis and a reverse vaccinology approach to identify vaccine candidates.</title>
        <authorList>
            <person name="Palmieri N."/>
            <person name="Shrestha A."/>
            <person name="Ruttkowski B."/>
            <person name="Beck T."/>
            <person name="Vogl C."/>
            <person name="Tomley F."/>
            <person name="Blake D.P."/>
            <person name="Joachim A."/>
        </authorList>
    </citation>
    <scope>NUCLEOTIDE SEQUENCE [LARGE SCALE GENOMIC DNA]</scope>
    <source>
        <strain evidence="2 3">Wien I</strain>
    </source>
</reference>
<dbReference type="VEuPathDB" id="ToxoDB:CSUI_000220"/>
<comment type="caution">
    <text evidence="2">The sequence shown here is derived from an EMBL/GenBank/DDBJ whole genome shotgun (WGS) entry which is preliminary data.</text>
</comment>
<gene>
    <name evidence="2" type="ORF">CSUI_000220</name>
</gene>
<name>A0A2C6LEU4_9APIC</name>
<organism evidence="2 3">
    <name type="scientific">Cystoisospora suis</name>
    <dbReference type="NCBI Taxonomy" id="483139"/>
    <lineage>
        <taxon>Eukaryota</taxon>
        <taxon>Sar</taxon>
        <taxon>Alveolata</taxon>
        <taxon>Apicomplexa</taxon>
        <taxon>Conoidasida</taxon>
        <taxon>Coccidia</taxon>
        <taxon>Eucoccidiorida</taxon>
        <taxon>Eimeriorina</taxon>
        <taxon>Sarcocystidae</taxon>
        <taxon>Cystoisospora</taxon>
    </lineage>
</organism>